<dbReference type="AlphaFoldDB" id="A0AAD7A799"/>
<evidence type="ECO:0000313" key="3">
    <source>
        <dbReference type="Proteomes" id="UP001218218"/>
    </source>
</evidence>
<accession>A0AAD7A799</accession>
<evidence type="ECO:0000313" key="2">
    <source>
        <dbReference type="EMBL" id="KAJ7351173.1"/>
    </source>
</evidence>
<name>A0AAD7A799_9AGAR</name>
<comment type="caution">
    <text evidence="2">The sequence shown here is derived from an EMBL/GenBank/DDBJ whole genome shotgun (WGS) entry which is preliminary data.</text>
</comment>
<evidence type="ECO:0000256" key="1">
    <source>
        <dbReference type="SAM" id="Coils"/>
    </source>
</evidence>
<sequence length="543" mass="62200">MQRQATYNALSEARASALNASLKLEAEITTLRKENAALKEDAAILQRVREEESDEELNLQEEYDALKITHRELKHAYSERRPHRRNWSQMLPCTNRLRLNLHMRYEPRSEFNPPKYDIYRPGPQKAAVDGALRDLRVQYDALKTKKTRKNNKNSQEVEAALNADMNRLTEDLAAANKRAKSSAQAYSKLDTLYNEELEFLQRYDKLVATNKEFTNKCFALEKGNSTFKATCNELEARNLKLDQEYRALWTRRNEIEKICTEAVRATQKTNEEATEFKDTIHALRIESRAQEDRLEQARTVNQAFRNRIQSGRVSTAVARILYDDFMRTLPSIIPGRPDFYSLQPVAKIEVSLAEYLTADQVCAGYLNSAFYFPGRTVWSSPERLHILAFTPTHKYNMRGTWTESSDILDLINLRREVFIEVHESIYYVGTYRLHDLRYLCPGGTQPPETVASLDMLNAAGLGTLPPEQQTQVINRSFPRGGLDADCMGLECIGFNRTLYDTLLRRRSGIKREAGDVGLEALGTDIKRRRSDIALIPSVAALDS</sequence>
<protein>
    <submittedName>
        <fullName evidence="2">Uncharacterized protein</fullName>
    </submittedName>
</protein>
<feature type="coiled-coil region" evidence="1">
    <location>
        <begin position="21"/>
        <end position="69"/>
    </location>
</feature>
<keyword evidence="1" id="KW-0175">Coiled coil</keyword>
<dbReference type="EMBL" id="JARIHO010000013">
    <property type="protein sequence ID" value="KAJ7351173.1"/>
    <property type="molecule type" value="Genomic_DNA"/>
</dbReference>
<keyword evidence="3" id="KW-1185">Reference proteome</keyword>
<organism evidence="2 3">
    <name type="scientific">Mycena albidolilacea</name>
    <dbReference type="NCBI Taxonomy" id="1033008"/>
    <lineage>
        <taxon>Eukaryota</taxon>
        <taxon>Fungi</taxon>
        <taxon>Dikarya</taxon>
        <taxon>Basidiomycota</taxon>
        <taxon>Agaricomycotina</taxon>
        <taxon>Agaricomycetes</taxon>
        <taxon>Agaricomycetidae</taxon>
        <taxon>Agaricales</taxon>
        <taxon>Marasmiineae</taxon>
        <taxon>Mycenaceae</taxon>
        <taxon>Mycena</taxon>
    </lineage>
</organism>
<dbReference type="Proteomes" id="UP001218218">
    <property type="component" value="Unassembled WGS sequence"/>
</dbReference>
<proteinExistence type="predicted"/>
<gene>
    <name evidence="2" type="ORF">DFH08DRAFT_859801</name>
</gene>
<feature type="coiled-coil region" evidence="1">
    <location>
        <begin position="132"/>
        <end position="185"/>
    </location>
</feature>
<reference evidence="2" key="1">
    <citation type="submission" date="2023-03" db="EMBL/GenBank/DDBJ databases">
        <title>Massive genome expansion in bonnet fungi (Mycena s.s.) driven by repeated elements and novel gene families across ecological guilds.</title>
        <authorList>
            <consortium name="Lawrence Berkeley National Laboratory"/>
            <person name="Harder C.B."/>
            <person name="Miyauchi S."/>
            <person name="Viragh M."/>
            <person name="Kuo A."/>
            <person name="Thoen E."/>
            <person name="Andreopoulos B."/>
            <person name="Lu D."/>
            <person name="Skrede I."/>
            <person name="Drula E."/>
            <person name="Henrissat B."/>
            <person name="Morin E."/>
            <person name="Kohler A."/>
            <person name="Barry K."/>
            <person name="LaButti K."/>
            <person name="Morin E."/>
            <person name="Salamov A."/>
            <person name="Lipzen A."/>
            <person name="Mereny Z."/>
            <person name="Hegedus B."/>
            <person name="Baldrian P."/>
            <person name="Stursova M."/>
            <person name="Weitz H."/>
            <person name="Taylor A."/>
            <person name="Grigoriev I.V."/>
            <person name="Nagy L.G."/>
            <person name="Martin F."/>
            <person name="Kauserud H."/>
        </authorList>
    </citation>
    <scope>NUCLEOTIDE SEQUENCE</scope>
    <source>
        <strain evidence="2">CBHHK002</strain>
    </source>
</reference>